<organism evidence="3 4">
    <name type="scientific">Ponticaulis profundi</name>
    <dbReference type="NCBI Taxonomy" id="2665222"/>
    <lineage>
        <taxon>Bacteria</taxon>
        <taxon>Pseudomonadati</taxon>
        <taxon>Pseudomonadota</taxon>
        <taxon>Alphaproteobacteria</taxon>
        <taxon>Hyphomonadales</taxon>
        <taxon>Hyphomonadaceae</taxon>
        <taxon>Ponticaulis</taxon>
    </lineage>
</organism>
<protein>
    <submittedName>
        <fullName evidence="3">DUF2155 domain-containing protein</fullName>
    </submittedName>
</protein>
<gene>
    <name evidence="3" type="ORF">ACFQDM_16965</name>
</gene>
<feature type="chain" id="PRO_5045338856" evidence="2">
    <location>
        <begin position="27"/>
        <end position="217"/>
    </location>
</feature>
<dbReference type="InterPro" id="IPR019225">
    <property type="entry name" value="DUF2155"/>
</dbReference>
<proteinExistence type="predicted"/>
<keyword evidence="4" id="KW-1185">Reference proteome</keyword>
<accession>A0ABW1SDX7</accession>
<dbReference type="Pfam" id="PF09923">
    <property type="entry name" value="DUF2155"/>
    <property type="match status" value="1"/>
</dbReference>
<keyword evidence="2" id="KW-0732">Signal</keyword>
<evidence type="ECO:0000313" key="3">
    <source>
        <dbReference type="EMBL" id="MFC6199772.1"/>
    </source>
</evidence>
<evidence type="ECO:0000313" key="4">
    <source>
        <dbReference type="Proteomes" id="UP001596303"/>
    </source>
</evidence>
<feature type="region of interest" description="Disordered" evidence="1">
    <location>
        <begin position="32"/>
        <end position="89"/>
    </location>
</feature>
<sequence length="217" mass="23733">MRRSLRVSVFAVVSGLAGAFGLPALAQYEEPIPQEVPTEEAPPELDGQPMLEDEEENSANSRLRPLFAPNYTGEGAPEREAEPDDEDEDDAAFDYEQQPAVVLRGLDKITGRSTDFTVSSGASALFGGLRVTVRACHQSPPTEAPESVAYLEIEDYGFSIADPSELSEDIDKDKRVFHGWMFASSPGIHALEHPIYDVWVIRCTTEAPDLSSEDSES</sequence>
<dbReference type="RefSeq" id="WP_377381201.1">
    <property type="nucleotide sequence ID" value="NZ_JBHSSW010000066.1"/>
</dbReference>
<comment type="caution">
    <text evidence="3">The sequence shown here is derived from an EMBL/GenBank/DDBJ whole genome shotgun (WGS) entry which is preliminary data.</text>
</comment>
<reference evidence="4" key="1">
    <citation type="journal article" date="2019" name="Int. J. Syst. Evol. Microbiol.">
        <title>The Global Catalogue of Microorganisms (GCM) 10K type strain sequencing project: providing services to taxonomists for standard genome sequencing and annotation.</title>
        <authorList>
            <consortium name="The Broad Institute Genomics Platform"/>
            <consortium name="The Broad Institute Genome Sequencing Center for Infectious Disease"/>
            <person name="Wu L."/>
            <person name="Ma J."/>
        </authorList>
    </citation>
    <scope>NUCLEOTIDE SEQUENCE [LARGE SCALE GENOMIC DNA]</scope>
    <source>
        <strain evidence="4">CGMCC-1.15741</strain>
    </source>
</reference>
<evidence type="ECO:0000256" key="2">
    <source>
        <dbReference type="SAM" id="SignalP"/>
    </source>
</evidence>
<dbReference type="EMBL" id="JBHSSW010000066">
    <property type="protein sequence ID" value="MFC6199772.1"/>
    <property type="molecule type" value="Genomic_DNA"/>
</dbReference>
<evidence type="ECO:0000256" key="1">
    <source>
        <dbReference type="SAM" id="MobiDB-lite"/>
    </source>
</evidence>
<name>A0ABW1SDX7_9PROT</name>
<feature type="signal peptide" evidence="2">
    <location>
        <begin position="1"/>
        <end position="26"/>
    </location>
</feature>
<dbReference type="Proteomes" id="UP001596303">
    <property type="component" value="Unassembled WGS sequence"/>
</dbReference>